<accession>A0A7J7KGU6</accession>
<sequence length="106" mass="11813">MLLSLIHSQVLITMAVIKLLTRLSVRILNCQTLLKNLKLSSIWSMCANSMKSTSFQLPKLKVNAAAKENQLPVSANPSDFQSSGSLDKVPWHFHHPPTKKVTLFSI</sequence>
<dbReference type="AlphaFoldDB" id="A0A7J7KGU6"/>
<dbReference type="EMBL" id="VXIV02000564">
    <property type="protein sequence ID" value="KAF6037467.1"/>
    <property type="molecule type" value="Genomic_DNA"/>
</dbReference>
<feature type="signal peptide" evidence="1">
    <location>
        <begin position="1"/>
        <end position="15"/>
    </location>
</feature>
<evidence type="ECO:0000313" key="3">
    <source>
        <dbReference type="Proteomes" id="UP000593567"/>
    </source>
</evidence>
<comment type="caution">
    <text evidence="2">The sequence shown here is derived from an EMBL/GenBank/DDBJ whole genome shotgun (WGS) entry which is preliminary data.</text>
</comment>
<keyword evidence="1" id="KW-0732">Signal</keyword>
<proteinExistence type="predicted"/>
<gene>
    <name evidence="2" type="ORF">EB796_004226</name>
</gene>
<organism evidence="2 3">
    <name type="scientific">Bugula neritina</name>
    <name type="common">Brown bryozoan</name>
    <name type="synonym">Sertularia neritina</name>
    <dbReference type="NCBI Taxonomy" id="10212"/>
    <lineage>
        <taxon>Eukaryota</taxon>
        <taxon>Metazoa</taxon>
        <taxon>Spiralia</taxon>
        <taxon>Lophotrochozoa</taxon>
        <taxon>Bryozoa</taxon>
        <taxon>Gymnolaemata</taxon>
        <taxon>Cheilostomatida</taxon>
        <taxon>Flustrina</taxon>
        <taxon>Buguloidea</taxon>
        <taxon>Bugulidae</taxon>
        <taxon>Bugula</taxon>
    </lineage>
</organism>
<evidence type="ECO:0000256" key="1">
    <source>
        <dbReference type="SAM" id="SignalP"/>
    </source>
</evidence>
<feature type="chain" id="PRO_5029450260" evidence="1">
    <location>
        <begin position="16"/>
        <end position="106"/>
    </location>
</feature>
<protein>
    <submittedName>
        <fullName evidence="2">Uncharacterized protein</fullName>
    </submittedName>
</protein>
<reference evidence="2" key="1">
    <citation type="submission" date="2020-06" db="EMBL/GenBank/DDBJ databases">
        <title>Draft genome of Bugula neritina, a colonial animal packing powerful symbionts and potential medicines.</title>
        <authorList>
            <person name="Rayko M."/>
        </authorList>
    </citation>
    <scope>NUCLEOTIDE SEQUENCE [LARGE SCALE GENOMIC DNA]</scope>
    <source>
        <strain evidence="2">Kwan_BN1</strain>
    </source>
</reference>
<keyword evidence="3" id="KW-1185">Reference proteome</keyword>
<dbReference type="Proteomes" id="UP000593567">
    <property type="component" value="Unassembled WGS sequence"/>
</dbReference>
<name>A0A7J7KGU6_BUGNE</name>
<evidence type="ECO:0000313" key="2">
    <source>
        <dbReference type="EMBL" id="KAF6037467.1"/>
    </source>
</evidence>